<reference evidence="2 3" key="1">
    <citation type="submission" date="2019-12" db="EMBL/GenBank/DDBJ databases">
        <title>A genome sequence resource for the geographically widespread anthracnose pathogen Colletotrichum asianum.</title>
        <authorList>
            <person name="Meng Y."/>
        </authorList>
    </citation>
    <scope>NUCLEOTIDE SEQUENCE [LARGE SCALE GENOMIC DNA]</scope>
    <source>
        <strain evidence="2 3">ICMP 18580</strain>
    </source>
</reference>
<feature type="compositionally biased region" description="Basic and acidic residues" evidence="1">
    <location>
        <begin position="113"/>
        <end position="129"/>
    </location>
</feature>
<accession>A0A8H3WFG5</accession>
<evidence type="ECO:0000313" key="3">
    <source>
        <dbReference type="Proteomes" id="UP000434172"/>
    </source>
</evidence>
<feature type="region of interest" description="Disordered" evidence="1">
    <location>
        <begin position="111"/>
        <end position="152"/>
    </location>
</feature>
<evidence type="ECO:0000256" key="1">
    <source>
        <dbReference type="SAM" id="MobiDB-lite"/>
    </source>
</evidence>
<feature type="compositionally biased region" description="Polar residues" evidence="1">
    <location>
        <begin position="139"/>
        <end position="152"/>
    </location>
</feature>
<keyword evidence="3" id="KW-1185">Reference proteome</keyword>
<dbReference type="Proteomes" id="UP000434172">
    <property type="component" value="Unassembled WGS sequence"/>
</dbReference>
<proteinExistence type="predicted"/>
<gene>
    <name evidence="2" type="ORF">GQ607_007359</name>
</gene>
<dbReference type="EMBL" id="WOWK01000037">
    <property type="protein sequence ID" value="KAF0325325.1"/>
    <property type="molecule type" value="Genomic_DNA"/>
</dbReference>
<dbReference type="AlphaFoldDB" id="A0A8H3WFG5"/>
<sequence length="173" mass="19275">MALLYNGIWEELARENARSMRARELRTGGEWCGLVGVACDLCRDRWMLLLRYHAASHCVSGSGFVRETSCSLLGGALLVLCWRSKKKKKKKKKMERLPFAELSCGVGVGTSSSEERREQGIAVKTRDSSGESWPARQAWSGQIRSGSGSGTQIHSREVRHCFVTLPRRVTDGM</sequence>
<comment type="caution">
    <text evidence="2">The sequence shown here is derived from an EMBL/GenBank/DDBJ whole genome shotgun (WGS) entry which is preliminary data.</text>
</comment>
<organism evidence="2 3">
    <name type="scientific">Colletotrichum asianum</name>
    <dbReference type="NCBI Taxonomy" id="702518"/>
    <lineage>
        <taxon>Eukaryota</taxon>
        <taxon>Fungi</taxon>
        <taxon>Dikarya</taxon>
        <taxon>Ascomycota</taxon>
        <taxon>Pezizomycotina</taxon>
        <taxon>Sordariomycetes</taxon>
        <taxon>Hypocreomycetidae</taxon>
        <taxon>Glomerellales</taxon>
        <taxon>Glomerellaceae</taxon>
        <taxon>Colletotrichum</taxon>
        <taxon>Colletotrichum gloeosporioides species complex</taxon>
    </lineage>
</organism>
<name>A0A8H3WFG5_9PEZI</name>
<evidence type="ECO:0000313" key="2">
    <source>
        <dbReference type="EMBL" id="KAF0325325.1"/>
    </source>
</evidence>
<protein>
    <submittedName>
        <fullName evidence="2">Uncharacterized protein</fullName>
    </submittedName>
</protein>